<protein>
    <submittedName>
        <fullName evidence="2">Acyl-CoA dehydrogenase</fullName>
    </submittedName>
</protein>
<dbReference type="GO" id="GO:0008470">
    <property type="term" value="F:3-methylbutanoyl-CoA dehydrogenase activity"/>
    <property type="evidence" value="ECO:0007669"/>
    <property type="project" value="TreeGrafter"/>
</dbReference>
<gene>
    <name evidence="2" type="ORF">DY218_25150</name>
</gene>
<dbReference type="InterPro" id="IPR036250">
    <property type="entry name" value="AcylCo_DH-like_C"/>
</dbReference>
<organism evidence="2 3">
    <name type="scientific">Streptomyces triticagri</name>
    <dbReference type="NCBI Taxonomy" id="2293568"/>
    <lineage>
        <taxon>Bacteria</taxon>
        <taxon>Bacillati</taxon>
        <taxon>Actinomycetota</taxon>
        <taxon>Actinomycetes</taxon>
        <taxon>Kitasatosporales</taxon>
        <taxon>Streptomycetaceae</taxon>
        <taxon>Streptomyces</taxon>
    </lineage>
</organism>
<dbReference type="SUPFAM" id="SSF56645">
    <property type="entry name" value="Acyl-CoA dehydrogenase NM domain-like"/>
    <property type="match status" value="1"/>
</dbReference>
<evidence type="ECO:0000313" key="3">
    <source>
        <dbReference type="Proteomes" id="UP000263094"/>
    </source>
</evidence>
<dbReference type="Gene3D" id="2.40.110.10">
    <property type="entry name" value="Butyryl-CoA Dehydrogenase, subunit A, domain 2"/>
    <property type="match status" value="1"/>
</dbReference>
<proteinExistence type="predicted"/>
<dbReference type="SUPFAM" id="SSF47203">
    <property type="entry name" value="Acyl-CoA dehydrogenase C-terminal domain-like"/>
    <property type="match status" value="1"/>
</dbReference>
<dbReference type="Gene3D" id="1.10.540.10">
    <property type="entry name" value="Acyl-CoA dehydrogenase/oxidase, N-terminal domain"/>
    <property type="match status" value="1"/>
</dbReference>
<dbReference type="InterPro" id="IPR046373">
    <property type="entry name" value="Acyl-CoA_Oxase/DH_mid-dom_sf"/>
</dbReference>
<dbReference type="InterPro" id="IPR009100">
    <property type="entry name" value="AcylCoA_DH/oxidase_NM_dom_sf"/>
</dbReference>
<dbReference type="PANTHER" id="PTHR43884:SF12">
    <property type="entry name" value="ISOVALERYL-COA DEHYDROGENASE, MITOCHONDRIAL-RELATED"/>
    <property type="match status" value="1"/>
</dbReference>
<accession>A0A372M059</accession>
<dbReference type="Gene3D" id="1.20.140.10">
    <property type="entry name" value="Butyryl-CoA Dehydrogenase, subunit A, domain 3"/>
    <property type="match status" value="1"/>
</dbReference>
<dbReference type="RefSeq" id="WP_128558407.1">
    <property type="nucleotide sequence ID" value="NZ_QUAK01000149.1"/>
</dbReference>
<dbReference type="InterPro" id="IPR037069">
    <property type="entry name" value="AcylCoA_DH/ox_N_sf"/>
</dbReference>
<reference evidence="2 3" key="1">
    <citation type="submission" date="2018-08" db="EMBL/GenBank/DDBJ databases">
        <title>Isolation, diversity and antifungal activity of Actinobacteria from wheat.</title>
        <authorList>
            <person name="Han C."/>
        </authorList>
    </citation>
    <scope>NUCLEOTIDE SEQUENCE [LARGE SCALE GENOMIC DNA]</scope>
    <source>
        <strain evidence="2 3">NEAU-YY421</strain>
    </source>
</reference>
<keyword evidence="3" id="KW-1185">Reference proteome</keyword>
<dbReference type="PANTHER" id="PTHR43884">
    <property type="entry name" value="ACYL-COA DEHYDROGENASE"/>
    <property type="match status" value="1"/>
</dbReference>
<evidence type="ECO:0000259" key="1">
    <source>
        <dbReference type="Pfam" id="PF02771"/>
    </source>
</evidence>
<dbReference type="Proteomes" id="UP000263094">
    <property type="component" value="Unassembled WGS sequence"/>
</dbReference>
<name>A0A372M059_9ACTN</name>
<dbReference type="AlphaFoldDB" id="A0A372M059"/>
<dbReference type="Pfam" id="PF02771">
    <property type="entry name" value="Acyl-CoA_dh_N"/>
    <property type="match status" value="1"/>
</dbReference>
<evidence type="ECO:0000313" key="2">
    <source>
        <dbReference type="EMBL" id="RFU84010.1"/>
    </source>
</evidence>
<comment type="caution">
    <text evidence="2">The sequence shown here is derived from an EMBL/GenBank/DDBJ whole genome shotgun (WGS) entry which is preliminary data.</text>
</comment>
<dbReference type="InterPro" id="IPR013786">
    <property type="entry name" value="AcylCoA_DH/ox_N"/>
</dbReference>
<feature type="domain" description="Acyl-CoA dehydrogenase/oxidase N-terminal" evidence="1">
    <location>
        <begin position="25"/>
        <end position="99"/>
    </location>
</feature>
<dbReference type="GO" id="GO:0050660">
    <property type="term" value="F:flavin adenine dinucleotide binding"/>
    <property type="evidence" value="ECO:0007669"/>
    <property type="project" value="InterPro"/>
</dbReference>
<dbReference type="PIRSF" id="PIRSF016578">
    <property type="entry name" value="HsaA"/>
    <property type="match status" value="1"/>
</dbReference>
<sequence>MTVELESAELRLGPADWLRVAGDLADDLATDAAARDRSGRPPLDEVDRLREAGLLTLLTPAELGGGGADWRTAYAVVRTVAAADGAIGQLLGRHYFLAGAPRFFADPARARRLEREAAAERWLWGGGISAHEPPLTLTPDSAGTGSHLLDGRLPQVAGAGHADRLVVRAVRSATGEPLAVLVDPSRPGVRRLDGGTAADGGVDFDSVRVTSDDVLGSLLPDDDVLSPFARLAGPAARLVSAHFCLGVAEGLLAEVREYERGLRAPWQPFTPEPRAVGDRSQDAHALTVYGELAVCARAAAALTEQAVAVLTRALGRGEELEDEECAEAVVLAGAAEAAASRAAQDITTRALDGMGMDAVSPRYGFDRFWRSARGHALREPVAHRLREVGDYFLNGAHPPFTLPA</sequence>
<dbReference type="GO" id="GO:0006552">
    <property type="term" value="P:L-leucine catabolic process"/>
    <property type="evidence" value="ECO:0007669"/>
    <property type="project" value="TreeGrafter"/>
</dbReference>
<dbReference type="OrthoDB" id="571684at2"/>
<dbReference type="EMBL" id="QUAK01000149">
    <property type="protein sequence ID" value="RFU84010.1"/>
    <property type="molecule type" value="Genomic_DNA"/>
</dbReference>